<keyword evidence="2 6" id="KW-0288">FMN</keyword>
<name>A0A3S2X6J8_9SPHN</name>
<dbReference type="InterPro" id="IPR011251">
    <property type="entry name" value="Luciferase-like_dom"/>
</dbReference>
<protein>
    <submittedName>
        <fullName evidence="8">LLM class flavin-dependent oxidoreductase</fullName>
    </submittedName>
</protein>
<evidence type="ECO:0000313" key="9">
    <source>
        <dbReference type="Proteomes" id="UP000282837"/>
    </source>
</evidence>
<evidence type="ECO:0000256" key="4">
    <source>
        <dbReference type="ARBA" id="ARBA00023033"/>
    </source>
</evidence>
<dbReference type="OrthoDB" id="9779442at2"/>
<reference evidence="8 9" key="1">
    <citation type="submission" date="2019-01" db="EMBL/GenBank/DDBJ databases">
        <authorList>
            <person name="Chen W.-M."/>
        </authorList>
    </citation>
    <scope>NUCLEOTIDE SEQUENCE [LARGE SCALE GENOMIC DNA]</scope>
    <source>
        <strain evidence="8 9">FSY-9</strain>
    </source>
</reference>
<gene>
    <name evidence="8" type="ORF">EOE18_02985</name>
</gene>
<feature type="binding site" evidence="6">
    <location>
        <position position="189"/>
    </location>
    <ligand>
        <name>FMN</name>
        <dbReference type="ChEBI" id="CHEBI:58210"/>
    </ligand>
</feature>
<comment type="caution">
    <text evidence="8">The sequence shown here is derived from an EMBL/GenBank/DDBJ whole genome shotgun (WGS) entry which is preliminary data.</text>
</comment>
<feature type="binding site" evidence="6">
    <location>
        <position position="57"/>
    </location>
    <ligand>
        <name>FMN</name>
        <dbReference type="ChEBI" id="CHEBI:58210"/>
    </ligand>
</feature>
<evidence type="ECO:0000256" key="6">
    <source>
        <dbReference type="PIRSR" id="PIRSR000337-1"/>
    </source>
</evidence>
<dbReference type="PIRSF" id="PIRSF000337">
    <property type="entry name" value="NTA_MOA"/>
    <property type="match status" value="1"/>
</dbReference>
<evidence type="ECO:0000256" key="5">
    <source>
        <dbReference type="ARBA" id="ARBA00033748"/>
    </source>
</evidence>
<feature type="domain" description="Luciferase-like" evidence="7">
    <location>
        <begin position="22"/>
        <end position="259"/>
    </location>
</feature>
<dbReference type="InterPro" id="IPR051260">
    <property type="entry name" value="Diverse_substr_monoxygenases"/>
</dbReference>
<evidence type="ECO:0000259" key="7">
    <source>
        <dbReference type="Pfam" id="PF00296"/>
    </source>
</evidence>
<feature type="binding site" evidence="6">
    <location>
        <position position="98"/>
    </location>
    <ligand>
        <name>FMN</name>
        <dbReference type="ChEBI" id="CHEBI:58210"/>
    </ligand>
</feature>
<dbReference type="PANTHER" id="PTHR30011:SF16">
    <property type="entry name" value="C2H2 FINGER DOMAIN TRANSCRIPTION FACTOR (EUROFUNG)-RELATED"/>
    <property type="match status" value="1"/>
</dbReference>
<dbReference type="Pfam" id="PF00296">
    <property type="entry name" value="Bac_luciferase"/>
    <property type="match status" value="1"/>
</dbReference>
<accession>A0A3S2X6J8</accession>
<evidence type="ECO:0000256" key="1">
    <source>
        <dbReference type="ARBA" id="ARBA00022630"/>
    </source>
</evidence>
<dbReference type="SUPFAM" id="SSF51679">
    <property type="entry name" value="Bacterial luciferase-like"/>
    <property type="match status" value="1"/>
</dbReference>
<evidence type="ECO:0000313" key="8">
    <source>
        <dbReference type="EMBL" id="RVU06940.1"/>
    </source>
</evidence>
<dbReference type="AlphaFoldDB" id="A0A3S2X6J8"/>
<keyword evidence="3" id="KW-0560">Oxidoreductase</keyword>
<organism evidence="8 9">
    <name type="scientific">Novosphingobium umbonatum</name>
    <dbReference type="NCBI Taxonomy" id="1908524"/>
    <lineage>
        <taxon>Bacteria</taxon>
        <taxon>Pseudomonadati</taxon>
        <taxon>Pseudomonadota</taxon>
        <taxon>Alphaproteobacteria</taxon>
        <taxon>Sphingomonadales</taxon>
        <taxon>Sphingomonadaceae</taxon>
        <taxon>Novosphingobium</taxon>
    </lineage>
</organism>
<dbReference type="GO" id="GO:0004497">
    <property type="term" value="F:monooxygenase activity"/>
    <property type="evidence" value="ECO:0007669"/>
    <property type="project" value="UniProtKB-KW"/>
</dbReference>
<dbReference type="Gene3D" id="3.20.20.30">
    <property type="entry name" value="Luciferase-like domain"/>
    <property type="match status" value="1"/>
</dbReference>
<sequence length="410" mass="44265">MMSRPIHLWAFLQGIGHYPSGWRHPNADPAGVFTMDYYAKVGALVEKGRFDAIVFGDQLQSRGAGGRTPERLAMPTLDPMALLSAIASVTNHVGLVNTLSTTYWTPEGLAERFSTMDRMSGGRAGWNIVTTAHPDTAPNFGDDNLPEKSLRYKMAADTVAQAQEVWRGLNAKLGGSPQLRPVFVQAGQSADGRDFAAQVAEAIFCSAPTMEEGIAFRKDMRERVAKAGRNPDAVRIMPGLSFILAENEAAAIAKDEALLDLADEALAMEYLSESLCCDLTAYDPAGPIPVDAILEATILPRADVARALEKPVAGRVPLGRFAAGYLRTPRGHNVFRGSPSQLADMMLRWIEAGACDGFTLQPAYMPGELEIFVEEVVPILQAAGALRKYYPGTTLRETMGLPLVPADMVA</sequence>
<keyword evidence="9" id="KW-1185">Reference proteome</keyword>
<evidence type="ECO:0000256" key="3">
    <source>
        <dbReference type="ARBA" id="ARBA00023002"/>
    </source>
</evidence>
<dbReference type="InterPro" id="IPR036661">
    <property type="entry name" value="Luciferase-like_sf"/>
</dbReference>
<keyword evidence="1 6" id="KW-0285">Flavoprotein</keyword>
<keyword evidence="4" id="KW-0503">Monooxygenase</keyword>
<proteinExistence type="inferred from homology"/>
<dbReference type="InterPro" id="IPR016215">
    <property type="entry name" value="NTA_MOA"/>
</dbReference>
<dbReference type="EMBL" id="SACO01000002">
    <property type="protein sequence ID" value="RVU06940.1"/>
    <property type="molecule type" value="Genomic_DNA"/>
</dbReference>
<dbReference type="GO" id="GO:0016705">
    <property type="term" value="F:oxidoreductase activity, acting on paired donors, with incorporation or reduction of molecular oxygen"/>
    <property type="evidence" value="ECO:0007669"/>
    <property type="project" value="InterPro"/>
</dbReference>
<dbReference type="PANTHER" id="PTHR30011">
    <property type="entry name" value="ALKANESULFONATE MONOOXYGENASE-RELATED"/>
    <property type="match status" value="1"/>
</dbReference>
<dbReference type="Proteomes" id="UP000282837">
    <property type="component" value="Unassembled WGS sequence"/>
</dbReference>
<evidence type="ECO:0000256" key="2">
    <source>
        <dbReference type="ARBA" id="ARBA00022643"/>
    </source>
</evidence>
<feature type="binding site" evidence="6">
    <location>
        <position position="152"/>
    </location>
    <ligand>
        <name>FMN</name>
        <dbReference type="ChEBI" id="CHEBI:58210"/>
    </ligand>
</feature>
<comment type="similarity">
    <text evidence="5">Belongs to the NtaA/SnaA/DszA monooxygenase family.</text>
</comment>